<dbReference type="Proteomes" id="UP000601768">
    <property type="component" value="Unassembled WGS sequence"/>
</dbReference>
<dbReference type="HAMAP" id="MF_01172">
    <property type="entry name" value="AstB"/>
    <property type="match status" value="1"/>
</dbReference>
<dbReference type="GO" id="GO:0019544">
    <property type="term" value="P:L-arginine catabolic process to L-glutamate"/>
    <property type="evidence" value="ECO:0007669"/>
    <property type="project" value="UniProtKB-UniRule"/>
</dbReference>
<name>A0A8J6LX91_9ALTE</name>
<organism evidence="5 6">
    <name type="scientific">Neptunicella marina</name>
    <dbReference type="NCBI Taxonomy" id="2125989"/>
    <lineage>
        <taxon>Bacteria</taxon>
        <taxon>Pseudomonadati</taxon>
        <taxon>Pseudomonadota</taxon>
        <taxon>Gammaproteobacteria</taxon>
        <taxon>Alteromonadales</taxon>
        <taxon>Alteromonadaceae</taxon>
        <taxon>Neptunicella</taxon>
    </lineage>
</organism>
<dbReference type="EMBL" id="JACNEP010000001">
    <property type="protein sequence ID" value="MBC3764660.1"/>
    <property type="molecule type" value="Genomic_DNA"/>
</dbReference>
<dbReference type="InterPro" id="IPR007079">
    <property type="entry name" value="SuccinylArg_d-Hdrlase_AstB"/>
</dbReference>
<dbReference type="NCBIfam" id="NF009789">
    <property type="entry name" value="PRK13281.1"/>
    <property type="match status" value="1"/>
</dbReference>
<dbReference type="AlphaFoldDB" id="A0A8J6LX91"/>
<reference evidence="5" key="1">
    <citation type="journal article" date="2018" name="Int. J. Syst. Evol. Microbiol.">
        <title>Neptunicella marina gen. nov., sp. nov., isolated from surface seawater.</title>
        <authorList>
            <person name="Liu X."/>
            <person name="Lai Q."/>
            <person name="Du Y."/>
            <person name="Zhang X."/>
            <person name="Liu Z."/>
            <person name="Sun F."/>
            <person name="Shao Z."/>
        </authorList>
    </citation>
    <scope>NUCLEOTIDE SEQUENCE</scope>
    <source>
        <strain evidence="5">S27-2</strain>
    </source>
</reference>
<evidence type="ECO:0000256" key="2">
    <source>
        <dbReference type="ARBA" id="ARBA00022801"/>
    </source>
</evidence>
<evidence type="ECO:0000313" key="6">
    <source>
        <dbReference type="Proteomes" id="UP000601768"/>
    </source>
</evidence>
<dbReference type="NCBIfam" id="TIGR03241">
    <property type="entry name" value="arg_catab_astB"/>
    <property type="match status" value="1"/>
</dbReference>
<dbReference type="SUPFAM" id="SSF55909">
    <property type="entry name" value="Pentein"/>
    <property type="match status" value="1"/>
</dbReference>
<comment type="similarity">
    <text evidence="3">Belongs to the succinylarginine dihydrolase family.</text>
</comment>
<accession>A0A8J6LX91</accession>
<dbReference type="RefSeq" id="WP_186505121.1">
    <property type="nucleotide sequence ID" value="NZ_JACNEP010000001.1"/>
</dbReference>
<comment type="subunit">
    <text evidence="3">Homodimer.</text>
</comment>
<dbReference type="PANTHER" id="PTHR30420:SF2">
    <property type="entry name" value="N-SUCCINYLARGININE DIHYDROLASE"/>
    <property type="match status" value="1"/>
</dbReference>
<protein>
    <recommendedName>
        <fullName evidence="3 4">N-succinylarginine dihydrolase</fullName>
        <ecNumber evidence="3 4">3.5.3.23</ecNumber>
    </recommendedName>
</protein>
<gene>
    <name evidence="3 5" type="primary">astB</name>
    <name evidence="5" type="ORF">H8B19_02135</name>
</gene>
<dbReference type="Gene3D" id="3.75.10.20">
    <property type="entry name" value="Succinylarginine dihydrolase"/>
    <property type="match status" value="1"/>
</dbReference>
<evidence type="ECO:0000256" key="3">
    <source>
        <dbReference type="HAMAP-Rule" id="MF_01172"/>
    </source>
</evidence>
<feature type="active site" evidence="3">
    <location>
        <position position="174"/>
    </location>
</feature>
<keyword evidence="1 3" id="KW-0056">Arginine metabolism</keyword>
<reference evidence="5" key="2">
    <citation type="submission" date="2020-08" db="EMBL/GenBank/DDBJ databases">
        <authorList>
            <person name="Lai Q."/>
        </authorList>
    </citation>
    <scope>NUCLEOTIDE SEQUENCE</scope>
    <source>
        <strain evidence="5">S27-2</strain>
    </source>
</reference>
<feature type="binding site" evidence="3">
    <location>
        <position position="252"/>
    </location>
    <ligand>
        <name>substrate</name>
    </ligand>
</feature>
<evidence type="ECO:0000256" key="4">
    <source>
        <dbReference type="NCBIfam" id="TIGR03241"/>
    </source>
</evidence>
<feature type="binding site" evidence="3">
    <location>
        <position position="214"/>
    </location>
    <ligand>
        <name>substrate</name>
    </ligand>
</feature>
<feature type="active site" evidence="3">
    <location>
        <position position="250"/>
    </location>
</feature>
<keyword evidence="6" id="KW-1185">Reference proteome</keyword>
<comment type="pathway">
    <text evidence="3">Amino-acid degradation; L-arginine degradation via AST pathway; L-glutamate and succinate from L-arginine: step 2/5.</text>
</comment>
<keyword evidence="2 3" id="KW-0378">Hydrolase</keyword>
<dbReference type="GO" id="GO:0009015">
    <property type="term" value="F:N-succinylarginine dihydrolase activity"/>
    <property type="evidence" value="ECO:0007669"/>
    <property type="project" value="UniProtKB-UniRule"/>
</dbReference>
<dbReference type="EC" id="3.5.3.23" evidence="3 4"/>
<comment type="function">
    <text evidence="3">Catalyzes the hydrolysis of N(2)-succinylarginine into N(2)-succinylornithine, ammonia and CO(2).</text>
</comment>
<feature type="binding site" evidence="3">
    <location>
        <position position="110"/>
    </location>
    <ligand>
        <name>substrate</name>
    </ligand>
</feature>
<feature type="binding site" evidence="3">
    <location>
        <begin position="19"/>
        <end position="28"/>
    </location>
    <ligand>
        <name>substrate</name>
    </ligand>
</feature>
<dbReference type="Pfam" id="PF04996">
    <property type="entry name" value="AstB"/>
    <property type="match status" value="1"/>
</dbReference>
<feature type="binding site" evidence="3">
    <location>
        <begin position="137"/>
        <end position="138"/>
    </location>
    <ligand>
        <name>substrate</name>
    </ligand>
</feature>
<sequence>MQHFEVNFDGLVGPTHNYAGLSFGNVASLNNANASSSPKQAAKQGLQKAKALADMGLTQGVLAPQERPDVLTLRRLGFSGTDAQVLEKAAKQAPQVFLACCSASSMWTANAATVSPSADTADGKVHFTPANLTNKFHRSLEPQVTGRILQATFNNDKYFKHHTHLPDNEFFGDEGAANHTRLCQNYGHEGVEIFTFGRYAFDTSKPAPQKYPARQTLEACQAIARLHGLSDENVVYVQQNPNVIDQGVFHNDVISVGNQNVLFYHEQAFHNTDAAFAEIQQKFGDEKVYFIKVDSQQVSVEEAVKTYLFNTQIVTMTNGDMAIIAPTECRDSKAVSSYLSDLVTQNTPIKQIHYFDVKQSMRNGGGPACLRLRVAMNDQEVDAVNPNTLLYDTLFERLNLWVDKHYRDQLLVADLHDPQLLIESRTALDELTQILKLGSVYPFQQD</sequence>
<comment type="caution">
    <text evidence="5">The sequence shown here is derived from an EMBL/GenBank/DDBJ whole genome shotgun (WGS) entry which is preliminary data.</text>
</comment>
<comment type="catalytic activity">
    <reaction evidence="3">
        <text>N(2)-succinyl-L-arginine + 2 H2O + 2 H(+) = N(2)-succinyl-L-ornithine + 2 NH4(+) + CO2</text>
        <dbReference type="Rhea" id="RHEA:19533"/>
        <dbReference type="ChEBI" id="CHEBI:15377"/>
        <dbReference type="ChEBI" id="CHEBI:15378"/>
        <dbReference type="ChEBI" id="CHEBI:16526"/>
        <dbReference type="ChEBI" id="CHEBI:28938"/>
        <dbReference type="ChEBI" id="CHEBI:58241"/>
        <dbReference type="ChEBI" id="CHEBI:58514"/>
        <dbReference type="EC" id="3.5.3.23"/>
    </reaction>
</comment>
<dbReference type="UniPathway" id="UPA00185">
    <property type="reaction ID" value="UER00280"/>
</dbReference>
<dbReference type="GO" id="GO:0019545">
    <property type="term" value="P:L-arginine catabolic process to succinate"/>
    <property type="evidence" value="ECO:0007669"/>
    <property type="project" value="UniProtKB-UniRule"/>
</dbReference>
<dbReference type="PANTHER" id="PTHR30420">
    <property type="entry name" value="N-SUCCINYLARGININE DIHYDROLASE"/>
    <property type="match status" value="1"/>
</dbReference>
<evidence type="ECO:0000256" key="1">
    <source>
        <dbReference type="ARBA" id="ARBA00022503"/>
    </source>
</evidence>
<feature type="active site" description="Nucleophile" evidence="3">
    <location>
        <position position="369"/>
    </location>
</feature>
<feature type="binding site" evidence="3">
    <location>
        <position position="363"/>
    </location>
    <ligand>
        <name>substrate</name>
    </ligand>
</feature>
<dbReference type="InterPro" id="IPR037031">
    <property type="entry name" value="AstB_sf"/>
</dbReference>
<proteinExistence type="inferred from homology"/>
<evidence type="ECO:0000313" key="5">
    <source>
        <dbReference type="EMBL" id="MBC3764660.1"/>
    </source>
</evidence>